<organism evidence="2 3">
    <name type="scientific">Perkinsus olseni</name>
    <name type="common">Perkinsus atlanticus</name>
    <dbReference type="NCBI Taxonomy" id="32597"/>
    <lineage>
        <taxon>Eukaryota</taxon>
        <taxon>Sar</taxon>
        <taxon>Alveolata</taxon>
        <taxon>Perkinsozoa</taxon>
        <taxon>Perkinsea</taxon>
        <taxon>Perkinsida</taxon>
        <taxon>Perkinsidae</taxon>
        <taxon>Perkinsus</taxon>
    </lineage>
</organism>
<proteinExistence type="predicted"/>
<feature type="non-terminal residue" evidence="2">
    <location>
        <position position="1"/>
    </location>
</feature>
<feature type="compositionally biased region" description="Basic and acidic residues" evidence="1">
    <location>
        <begin position="511"/>
        <end position="524"/>
    </location>
</feature>
<comment type="caution">
    <text evidence="2">The sequence shown here is derived from an EMBL/GenBank/DDBJ whole genome shotgun (WGS) entry which is preliminary data.</text>
</comment>
<evidence type="ECO:0000313" key="3">
    <source>
        <dbReference type="Proteomes" id="UP000574390"/>
    </source>
</evidence>
<reference evidence="2 3" key="1">
    <citation type="submission" date="2020-04" db="EMBL/GenBank/DDBJ databases">
        <title>Perkinsus olseni comparative genomics.</title>
        <authorList>
            <person name="Bogema D.R."/>
        </authorList>
    </citation>
    <scope>NUCLEOTIDE SEQUENCE [LARGE SCALE GENOMIC DNA]</scope>
    <source>
        <strain evidence="2">ATCC PRA-205</strain>
    </source>
</reference>
<name>A0A7J6SQ87_PEROL</name>
<feature type="region of interest" description="Disordered" evidence="1">
    <location>
        <begin position="466"/>
        <end position="524"/>
    </location>
</feature>
<dbReference type="AlphaFoldDB" id="A0A7J6SQ87"/>
<evidence type="ECO:0000313" key="2">
    <source>
        <dbReference type="EMBL" id="KAF4735088.1"/>
    </source>
</evidence>
<dbReference type="EMBL" id="JABANM010012990">
    <property type="protein sequence ID" value="KAF4735088.1"/>
    <property type="molecule type" value="Genomic_DNA"/>
</dbReference>
<evidence type="ECO:0000256" key="1">
    <source>
        <dbReference type="SAM" id="MobiDB-lite"/>
    </source>
</evidence>
<accession>A0A7J6SQ87</accession>
<sequence length="524" mass="55313">GVRTLKADQGSKDYVRVGLKGCDGDLGTPQKTLSTLYTIGSITAEPPCGGTVIRHEDTESGSIRGRMEQGTAPMTVDERPHVWLPRFGSLLKELLKGPECQDIQDGMSTVLESSEAPEGEAEQAIQGKPEDLAGEYSCPDSIEITACLPARAHAGMVDVSGTGDVEEEGGKDGSCMLPSSHKGTVCSEGLAFRVIPDAEVINTPTPCPDSGVCHWSLRHYGLLREGLHSDDPIGGSHIISNTGTVSELARLEDGQATITYGSGYGPTYPMILGGCDGLSDRGALVEGSPIEHRLHQRDPCDVLPTGDSRTLLISRIRGCREVTTAGVSSLGNQEGLLGEHAGHTRGMVSLEAPYDFRVDIGIVGNLDRVLTLPPSSSGRERVHMVGTGEDQWEMSSMDNNPLYGGVGGSGGVMGRVDVGNDDGAAVKGTPCPIGMAASNTAITTVIPTTSSVCFYMLSIGKAVREGDLPHTSTSVGRGVQETAPLPLEELNDARCQGRIKKPPKLPPVTHQDPRDKDEAEKEKD</sequence>
<gene>
    <name evidence="2" type="ORF">FOZ62_018830</name>
</gene>
<dbReference type="Proteomes" id="UP000574390">
    <property type="component" value="Unassembled WGS sequence"/>
</dbReference>
<protein>
    <submittedName>
        <fullName evidence="2">Uncharacterized protein</fullName>
    </submittedName>
</protein>